<sequence>MEFDSVPHSKAFLASVNLDLALRGKSRETPIHWTFLGLCKAPPAELTPTERRLQLQYLNSPDFKDLREKYNIPRALVPGGNCL</sequence>
<protein>
    <submittedName>
        <fullName evidence="1">Uncharacterized protein</fullName>
    </submittedName>
</protein>
<accession>A0ABU4S034</accession>
<keyword evidence="2" id="KW-1185">Reference proteome</keyword>
<reference evidence="1 2" key="1">
    <citation type="submission" date="2023-11" db="EMBL/GenBank/DDBJ databases">
        <title>Gilvimarinus fulvus sp. nov., isolated from the surface of Kelp.</title>
        <authorList>
            <person name="Sun Y.Y."/>
            <person name="Gong Y."/>
            <person name="Du Z.J."/>
        </authorList>
    </citation>
    <scope>NUCLEOTIDE SEQUENCE [LARGE SCALE GENOMIC DNA]</scope>
    <source>
        <strain evidence="1 2">SDUM040013</strain>
    </source>
</reference>
<gene>
    <name evidence="1" type="ORF">SCD92_14015</name>
</gene>
<name>A0ABU4S034_9GAMM</name>
<dbReference type="Proteomes" id="UP001273505">
    <property type="component" value="Unassembled WGS sequence"/>
</dbReference>
<evidence type="ECO:0000313" key="1">
    <source>
        <dbReference type="EMBL" id="MDX6850483.1"/>
    </source>
</evidence>
<organism evidence="1 2">
    <name type="scientific">Gilvimarinus gilvus</name>
    <dbReference type="NCBI Taxonomy" id="3058038"/>
    <lineage>
        <taxon>Bacteria</taxon>
        <taxon>Pseudomonadati</taxon>
        <taxon>Pseudomonadota</taxon>
        <taxon>Gammaproteobacteria</taxon>
        <taxon>Cellvibrionales</taxon>
        <taxon>Cellvibrionaceae</taxon>
        <taxon>Gilvimarinus</taxon>
    </lineage>
</organism>
<dbReference type="EMBL" id="JAXAFO010000025">
    <property type="protein sequence ID" value="MDX6850483.1"/>
    <property type="molecule type" value="Genomic_DNA"/>
</dbReference>
<comment type="caution">
    <text evidence="1">The sequence shown here is derived from an EMBL/GenBank/DDBJ whole genome shotgun (WGS) entry which is preliminary data.</text>
</comment>
<evidence type="ECO:0000313" key="2">
    <source>
        <dbReference type="Proteomes" id="UP001273505"/>
    </source>
</evidence>
<proteinExistence type="predicted"/>
<dbReference type="RefSeq" id="WP_302722234.1">
    <property type="nucleotide sequence ID" value="NZ_JAULRU010000514.1"/>
</dbReference>